<feature type="compositionally biased region" description="Low complexity" evidence="1">
    <location>
        <begin position="160"/>
        <end position="170"/>
    </location>
</feature>
<dbReference type="Gene3D" id="3.30.1310.10">
    <property type="entry name" value="Nucleoid-associated protein YbaB-like domain"/>
    <property type="match status" value="1"/>
</dbReference>
<feature type="region of interest" description="Disordered" evidence="1">
    <location>
        <begin position="116"/>
        <end position="170"/>
    </location>
</feature>
<comment type="caution">
    <text evidence="2">The sequence shown here is derived from an EMBL/GenBank/DDBJ whole genome shotgun (WGS) entry which is preliminary data.</text>
</comment>
<dbReference type="Pfam" id="PF02575">
    <property type="entry name" value="YbaB_DNA_bd"/>
    <property type="match status" value="1"/>
</dbReference>
<keyword evidence="3" id="KW-1185">Reference proteome</keyword>
<sequence length="170" mass="19089">MTDRVPVERSTRQLIEDGRARQEALENVEKVLAEVTGTAMDQYQTVRVTVDGRGKLLDVWLRQDAVRWGPELGRLLVHVAHAALANATQAGYNRLAPLLGDNLTYAVELISGHAAPARQQGRPSITAEEFQRRRDERFAAAEQRKPDPRTEDGDDDDPLSFDLSFLRSDR</sequence>
<name>A0ABW0EW73_9PSEU</name>
<evidence type="ECO:0000313" key="2">
    <source>
        <dbReference type="EMBL" id="MFC5290500.1"/>
    </source>
</evidence>
<proteinExistence type="predicted"/>
<accession>A0ABW0EW73</accession>
<gene>
    <name evidence="2" type="ORF">ACFPM7_25895</name>
</gene>
<dbReference type="InterPro" id="IPR036894">
    <property type="entry name" value="YbaB-like_sf"/>
</dbReference>
<evidence type="ECO:0000256" key="1">
    <source>
        <dbReference type="SAM" id="MobiDB-lite"/>
    </source>
</evidence>
<protein>
    <submittedName>
        <fullName evidence="2">YbaB/EbfC family nucleoid-associated protein</fullName>
    </submittedName>
</protein>
<reference evidence="3" key="1">
    <citation type="journal article" date="2019" name="Int. J. Syst. Evol. Microbiol.">
        <title>The Global Catalogue of Microorganisms (GCM) 10K type strain sequencing project: providing services to taxonomists for standard genome sequencing and annotation.</title>
        <authorList>
            <consortium name="The Broad Institute Genomics Platform"/>
            <consortium name="The Broad Institute Genome Sequencing Center for Infectious Disease"/>
            <person name="Wu L."/>
            <person name="Ma J."/>
        </authorList>
    </citation>
    <scope>NUCLEOTIDE SEQUENCE [LARGE SCALE GENOMIC DNA]</scope>
    <source>
        <strain evidence="3">CCUG 59778</strain>
    </source>
</reference>
<dbReference type="RefSeq" id="WP_378250392.1">
    <property type="nucleotide sequence ID" value="NZ_JBHSKF010000017.1"/>
</dbReference>
<dbReference type="InterPro" id="IPR004401">
    <property type="entry name" value="YbaB/EbfC"/>
</dbReference>
<feature type="compositionally biased region" description="Basic and acidic residues" evidence="1">
    <location>
        <begin position="129"/>
        <end position="151"/>
    </location>
</feature>
<dbReference type="Proteomes" id="UP001596157">
    <property type="component" value="Unassembled WGS sequence"/>
</dbReference>
<organism evidence="2 3">
    <name type="scientific">Actinokineospora guangxiensis</name>
    <dbReference type="NCBI Taxonomy" id="1490288"/>
    <lineage>
        <taxon>Bacteria</taxon>
        <taxon>Bacillati</taxon>
        <taxon>Actinomycetota</taxon>
        <taxon>Actinomycetes</taxon>
        <taxon>Pseudonocardiales</taxon>
        <taxon>Pseudonocardiaceae</taxon>
        <taxon>Actinokineospora</taxon>
    </lineage>
</organism>
<dbReference type="EMBL" id="JBHSKF010000017">
    <property type="protein sequence ID" value="MFC5290500.1"/>
    <property type="molecule type" value="Genomic_DNA"/>
</dbReference>
<evidence type="ECO:0000313" key="3">
    <source>
        <dbReference type="Proteomes" id="UP001596157"/>
    </source>
</evidence>